<feature type="non-terminal residue" evidence="1">
    <location>
        <position position="121"/>
    </location>
</feature>
<name>A0A151L3L4_PLARE</name>
<dbReference type="Proteomes" id="UP000076359">
    <property type="component" value="Unassembled WGS sequence"/>
</dbReference>
<sequence>NKKMNGKINKIKKKHVKNVLIDHVKKEREIPNLIKLHLDAIEECNHDEWEEYKSEFLEICIKEFFKERKIDGQGRMIEKKYKCEDNLNNIDILMKKKLMWNKWIERNRYLMNNWKDEEWFD</sequence>
<protein>
    <submittedName>
        <fullName evidence="1">Surface-associated interspersed protein 4.1 (SURFIN 4.1)</fullName>
    </submittedName>
</protein>
<proteinExistence type="predicted"/>
<accession>A0A151L3L4</accession>
<dbReference type="KEGG" id="prei:PRSY57_0004100B"/>
<dbReference type="VEuPathDB" id="PlasmoDB:PRG01_0402300"/>
<dbReference type="GeneID" id="30953505"/>
<organism evidence="1 2">
    <name type="scientific">Plasmodium reichenowi</name>
    <dbReference type="NCBI Taxonomy" id="5854"/>
    <lineage>
        <taxon>Eukaryota</taxon>
        <taxon>Sar</taxon>
        <taxon>Alveolata</taxon>
        <taxon>Apicomplexa</taxon>
        <taxon>Aconoidasida</taxon>
        <taxon>Haemosporida</taxon>
        <taxon>Plasmodiidae</taxon>
        <taxon>Plasmodium</taxon>
        <taxon>Plasmodium (Laverania)</taxon>
    </lineage>
</organism>
<dbReference type="RefSeq" id="XP_019969853.1">
    <property type="nucleotide sequence ID" value="XM_020114141.1"/>
</dbReference>
<evidence type="ECO:0000313" key="2">
    <source>
        <dbReference type="Proteomes" id="UP000076359"/>
    </source>
</evidence>
<evidence type="ECO:0000313" key="1">
    <source>
        <dbReference type="EMBL" id="KYN93541.1"/>
    </source>
</evidence>
<dbReference type="AlphaFoldDB" id="A0A151L3L4"/>
<comment type="caution">
    <text evidence="1">The sequence shown here is derived from an EMBL/GenBank/DDBJ whole genome shotgun (WGS) entry which is preliminary data.</text>
</comment>
<reference evidence="1 2" key="1">
    <citation type="journal article" date="2016" name="Nat. Commun.">
        <title>Genomes of cryptic chimpanzee Plasmodium species reveal key evolutionary events leading to human malaria.</title>
        <authorList>
            <person name="Sundararaman S.A."/>
            <person name="Plenderleith L.J."/>
            <person name="Liu W."/>
            <person name="Loy D.E."/>
            <person name="Learn G.H."/>
            <person name="Li Y."/>
            <person name="Shaw K.S."/>
            <person name="Ayouba A."/>
            <person name="Peeters M."/>
            <person name="Speede S."/>
            <person name="Shaw G.M."/>
            <person name="Bushman F.D."/>
            <person name="Brisson D."/>
            <person name="Rayner J.C."/>
            <person name="Sharp P.M."/>
            <person name="Hahn B.H."/>
        </authorList>
    </citation>
    <scope>NUCLEOTIDE SEQUENCE [LARGE SCALE GENOMIC DNA]</scope>
    <source>
        <strain evidence="1 2">SY57</strain>
    </source>
</reference>
<dbReference type="VEuPathDB" id="PlasmoDB:PRCDC_0005300"/>
<feature type="non-terminal residue" evidence="1">
    <location>
        <position position="1"/>
    </location>
</feature>
<gene>
    <name evidence="1" type="ORF">PRSY57_0004100B</name>
</gene>
<dbReference type="EMBL" id="LVLA01000072">
    <property type="protein sequence ID" value="KYN93541.1"/>
    <property type="molecule type" value="Genomic_DNA"/>
</dbReference>